<evidence type="ECO:0000256" key="16">
    <source>
        <dbReference type="ARBA" id="ARBA00038053"/>
    </source>
</evidence>
<dbReference type="GO" id="GO:0008360">
    <property type="term" value="P:regulation of cell shape"/>
    <property type="evidence" value="ECO:0007669"/>
    <property type="project" value="UniProtKB-KW"/>
</dbReference>
<gene>
    <name evidence="23" type="ORF">MTY_1900</name>
</gene>
<accession>A0A0S6UGL9</accession>
<evidence type="ECO:0000256" key="2">
    <source>
        <dbReference type="ARBA" id="ARBA00004752"/>
    </source>
</evidence>
<keyword evidence="13" id="KW-0961">Cell wall biogenesis/degradation</keyword>
<dbReference type="Proteomes" id="UP000063718">
    <property type="component" value="Unassembled WGS sequence"/>
</dbReference>
<dbReference type="PANTHER" id="PTHR30474">
    <property type="entry name" value="CELL CYCLE PROTEIN"/>
    <property type="match status" value="1"/>
</dbReference>
<proteinExistence type="inferred from homology"/>
<keyword evidence="9" id="KW-0573">Peptidoglycan synthesis</keyword>
<evidence type="ECO:0000256" key="1">
    <source>
        <dbReference type="ARBA" id="ARBA00004651"/>
    </source>
</evidence>
<feature type="transmembrane region" description="Helical" evidence="22">
    <location>
        <begin position="52"/>
        <end position="70"/>
    </location>
</feature>
<evidence type="ECO:0000256" key="18">
    <source>
        <dbReference type="ARBA" id="ARBA00041418"/>
    </source>
</evidence>
<dbReference type="InterPro" id="IPR013437">
    <property type="entry name" value="FtsW"/>
</dbReference>
<comment type="function">
    <text evidence="21">Peptidoglycan polymerase that is essential for cell division.</text>
</comment>
<name>A0A0S6UGL9_NEOTH</name>
<dbReference type="GO" id="GO:0009252">
    <property type="term" value="P:peptidoglycan biosynthetic process"/>
    <property type="evidence" value="ECO:0007669"/>
    <property type="project" value="UniProtKB-KW"/>
</dbReference>
<keyword evidence="12" id="KW-0131">Cell cycle</keyword>
<dbReference type="EMBL" id="DF238840">
    <property type="protein sequence ID" value="GAF26560.1"/>
    <property type="molecule type" value="Genomic_DNA"/>
</dbReference>
<dbReference type="GO" id="GO:0015648">
    <property type="term" value="F:lipid-linked peptidoglycan transporter activity"/>
    <property type="evidence" value="ECO:0007669"/>
    <property type="project" value="TreeGrafter"/>
</dbReference>
<dbReference type="EC" id="2.4.99.28" evidence="19"/>
<evidence type="ECO:0000256" key="13">
    <source>
        <dbReference type="ARBA" id="ARBA00023316"/>
    </source>
</evidence>
<reference evidence="23" key="1">
    <citation type="journal article" date="2014" name="Gene">
        <title>Genome-guided analysis of transformation efficiency and carbon dioxide assimilation by Moorella thermoacetica Y72.</title>
        <authorList>
            <person name="Tsukahara K."/>
            <person name="Kita A."/>
            <person name="Nakashimada Y."/>
            <person name="Hoshino T."/>
            <person name="Murakami K."/>
        </authorList>
    </citation>
    <scope>NUCLEOTIDE SEQUENCE [LARGE SCALE GENOMIC DNA]</scope>
    <source>
        <strain evidence="23">Y72</strain>
    </source>
</reference>
<comment type="pathway">
    <text evidence="2">Cell wall biogenesis; peptidoglycan biosynthesis.</text>
</comment>
<dbReference type="GO" id="GO:0005886">
    <property type="term" value="C:plasma membrane"/>
    <property type="evidence" value="ECO:0007669"/>
    <property type="project" value="UniProtKB-SubCell"/>
</dbReference>
<evidence type="ECO:0000256" key="10">
    <source>
        <dbReference type="ARBA" id="ARBA00022989"/>
    </source>
</evidence>
<evidence type="ECO:0000256" key="22">
    <source>
        <dbReference type="SAM" id="Phobius"/>
    </source>
</evidence>
<evidence type="ECO:0000256" key="7">
    <source>
        <dbReference type="ARBA" id="ARBA00022692"/>
    </source>
</evidence>
<dbReference type="Pfam" id="PF01098">
    <property type="entry name" value="FTSW_RODA_SPOVE"/>
    <property type="match status" value="1"/>
</dbReference>
<evidence type="ECO:0000313" key="23">
    <source>
        <dbReference type="EMBL" id="GAF26560.1"/>
    </source>
</evidence>
<evidence type="ECO:0000256" key="6">
    <source>
        <dbReference type="ARBA" id="ARBA00022679"/>
    </source>
</evidence>
<comment type="catalytic activity">
    <reaction evidence="20">
        <text>[GlcNAc-(1-&gt;4)-Mur2Ac(oyl-L-Ala-gamma-D-Glu-L-Lys-D-Ala-D-Ala)](n)-di-trans,octa-cis-undecaprenyl diphosphate + beta-D-GlcNAc-(1-&gt;4)-Mur2Ac(oyl-L-Ala-gamma-D-Glu-L-Lys-D-Ala-D-Ala)-di-trans,octa-cis-undecaprenyl diphosphate = [GlcNAc-(1-&gt;4)-Mur2Ac(oyl-L-Ala-gamma-D-Glu-L-Lys-D-Ala-D-Ala)](n+1)-di-trans,octa-cis-undecaprenyl diphosphate + di-trans,octa-cis-undecaprenyl diphosphate + H(+)</text>
        <dbReference type="Rhea" id="RHEA:23708"/>
        <dbReference type="Rhea" id="RHEA-COMP:9602"/>
        <dbReference type="Rhea" id="RHEA-COMP:9603"/>
        <dbReference type="ChEBI" id="CHEBI:15378"/>
        <dbReference type="ChEBI" id="CHEBI:58405"/>
        <dbReference type="ChEBI" id="CHEBI:60033"/>
        <dbReference type="ChEBI" id="CHEBI:78435"/>
        <dbReference type="EC" id="2.4.99.28"/>
    </reaction>
</comment>
<evidence type="ECO:0000256" key="4">
    <source>
        <dbReference type="ARBA" id="ARBA00022618"/>
    </source>
</evidence>
<dbReference type="PANTHER" id="PTHR30474:SF2">
    <property type="entry name" value="PEPTIDOGLYCAN GLYCOSYLTRANSFERASE FTSW-RELATED"/>
    <property type="match status" value="1"/>
</dbReference>
<evidence type="ECO:0000256" key="5">
    <source>
        <dbReference type="ARBA" id="ARBA00022676"/>
    </source>
</evidence>
<evidence type="ECO:0000256" key="15">
    <source>
        <dbReference type="ARBA" id="ARBA00033270"/>
    </source>
</evidence>
<comment type="similarity">
    <text evidence="16">Belongs to the SEDS family. FtsW subfamily.</text>
</comment>
<keyword evidence="3" id="KW-1003">Cell membrane</keyword>
<feature type="transmembrane region" description="Helical" evidence="22">
    <location>
        <begin position="302"/>
        <end position="321"/>
    </location>
</feature>
<protein>
    <recommendedName>
        <fullName evidence="17">Probable peptidoglycan glycosyltransferase FtsW</fullName>
        <ecNumber evidence="19">2.4.99.28</ecNumber>
    </recommendedName>
    <alternativeName>
        <fullName evidence="18">Cell division protein FtsW</fullName>
    </alternativeName>
    <alternativeName>
        <fullName evidence="15">Cell wall polymerase</fullName>
    </alternativeName>
    <alternativeName>
        <fullName evidence="14">Peptidoglycan polymerase</fullName>
    </alternativeName>
</protein>
<dbReference type="InterPro" id="IPR011923">
    <property type="entry name" value="RodA/MrdB"/>
</dbReference>
<keyword evidence="8" id="KW-0133">Cell shape</keyword>
<dbReference type="GO" id="GO:0051301">
    <property type="term" value="P:cell division"/>
    <property type="evidence" value="ECO:0007669"/>
    <property type="project" value="UniProtKB-KW"/>
</dbReference>
<comment type="subcellular location">
    <subcellularLocation>
        <location evidence="1">Cell membrane</location>
        <topology evidence="1">Multi-pass membrane protein</topology>
    </subcellularLocation>
</comment>
<evidence type="ECO:0000256" key="19">
    <source>
        <dbReference type="ARBA" id="ARBA00044770"/>
    </source>
</evidence>
<evidence type="ECO:0000256" key="17">
    <source>
        <dbReference type="ARBA" id="ARBA00041185"/>
    </source>
</evidence>
<feature type="transmembrane region" description="Helical" evidence="22">
    <location>
        <begin position="264"/>
        <end position="290"/>
    </location>
</feature>
<dbReference type="InterPro" id="IPR001182">
    <property type="entry name" value="FtsW/RodA"/>
</dbReference>
<evidence type="ECO:0000256" key="8">
    <source>
        <dbReference type="ARBA" id="ARBA00022960"/>
    </source>
</evidence>
<evidence type="ECO:0000256" key="3">
    <source>
        <dbReference type="ARBA" id="ARBA00022475"/>
    </source>
</evidence>
<dbReference type="AlphaFoldDB" id="A0A0S6UGL9"/>
<keyword evidence="11 22" id="KW-0472">Membrane</keyword>
<dbReference type="PROSITE" id="PS00428">
    <property type="entry name" value="FTSW_RODA_SPOVE"/>
    <property type="match status" value="1"/>
</dbReference>
<keyword evidence="5" id="KW-0328">Glycosyltransferase</keyword>
<dbReference type="GO" id="GO:0008955">
    <property type="term" value="F:peptidoglycan glycosyltransferase activity"/>
    <property type="evidence" value="ECO:0007669"/>
    <property type="project" value="UniProtKB-EC"/>
</dbReference>
<sequence length="366" mass="38952">MPMRRRAGPFDFVLFLAVMLLLGMGVIMVFSASALTSSYNYGDALYFLKRQLLWALLGLMGLFLVVQFDYSRLKKLAAPFLVLAILLLILVLVIGITTRGSSRWLGIGSLAFQPSETIKLAMVIFLAASLADNRQRLGDLAQGLGPYLALLAVVCLLILAQPDLGTAVAVAGTTFLMLAIAGADKRHLAFLAALGLGAVALAIIIAPYRMARFTAFIDPWADPRGNGYQTIQSLLAVGSGGLFGTGLGQGRQKLYYVPENHTDFIFAILSEELGFIGAALVIILFLILVWRGFQTAFKAPDTFGTLLAAGLTSMLALQAIINMGVVTGLLPVTGITLPLVSYGGSSLIFSLLGIGILLNISRYAGS</sequence>
<keyword evidence="6" id="KW-0808">Transferase</keyword>
<keyword evidence="10 22" id="KW-1133">Transmembrane helix</keyword>
<dbReference type="InterPro" id="IPR018365">
    <property type="entry name" value="Cell_cycle_FtsW-rel_CS"/>
</dbReference>
<keyword evidence="4 23" id="KW-0132">Cell division</keyword>
<feature type="transmembrane region" description="Helical" evidence="22">
    <location>
        <begin position="140"/>
        <end position="160"/>
    </location>
</feature>
<evidence type="ECO:0000256" key="11">
    <source>
        <dbReference type="ARBA" id="ARBA00023136"/>
    </source>
</evidence>
<evidence type="ECO:0000256" key="20">
    <source>
        <dbReference type="ARBA" id="ARBA00049902"/>
    </source>
</evidence>
<feature type="transmembrane region" description="Helical" evidence="22">
    <location>
        <begin position="104"/>
        <end position="128"/>
    </location>
</feature>
<feature type="transmembrane region" description="Helical" evidence="22">
    <location>
        <begin position="12"/>
        <end position="32"/>
    </location>
</feature>
<keyword evidence="7 22" id="KW-0812">Transmembrane</keyword>
<evidence type="ECO:0000256" key="9">
    <source>
        <dbReference type="ARBA" id="ARBA00022984"/>
    </source>
</evidence>
<dbReference type="NCBIfam" id="TIGR02614">
    <property type="entry name" value="ftsW"/>
    <property type="match status" value="1"/>
</dbReference>
<feature type="transmembrane region" description="Helical" evidence="22">
    <location>
        <begin position="190"/>
        <end position="210"/>
    </location>
</feature>
<evidence type="ECO:0000256" key="14">
    <source>
        <dbReference type="ARBA" id="ARBA00032370"/>
    </source>
</evidence>
<dbReference type="NCBIfam" id="TIGR02210">
    <property type="entry name" value="rodA_shape"/>
    <property type="match status" value="1"/>
</dbReference>
<dbReference type="GO" id="GO:0071555">
    <property type="term" value="P:cell wall organization"/>
    <property type="evidence" value="ECO:0007669"/>
    <property type="project" value="UniProtKB-KW"/>
</dbReference>
<feature type="transmembrane region" description="Helical" evidence="22">
    <location>
        <begin position="77"/>
        <end position="98"/>
    </location>
</feature>
<dbReference type="GO" id="GO:0032153">
    <property type="term" value="C:cell division site"/>
    <property type="evidence" value="ECO:0007669"/>
    <property type="project" value="TreeGrafter"/>
</dbReference>
<evidence type="ECO:0000256" key="12">
    <source>
        <dbReference type="ARBA" id="ARBA00023306"/>
    </source>
</evidence>
<feature type="transmembrane region" description="Helical" evidence="22">
    <location>
        <begin position="341"/>
        <end position="360"/>
    </location>
</feature>
<feature type="transmembrane region" description="Helical" evidence="22">
    <location>
        <begin position="166"/>
        <end position="183"/>
    </location>
</feature>
<evidence type="ECO:0000256" key="21">
    <source>
        <dbReference type="ARBA" id="ARBA00049966"/>
    </source>
</evidence>
<organism evidence="23">
    <name type="scientific">Moorella thermoacetica Y72</name>
    <dbReference type="NCBI Taxonomy" id="1325331"/>
    <lineage>
        <taxon>Bacteria</taxon>
        <taxon>Bacillati</taxon>
        <taxon>Bacillota</taxon>
        <taxon>Clostridia</taxon>
        <taxon>Neomoorellales</taxon>
        <taxon>Neomoorellaceae</taxon>
        <taxon>Neomoorella</taxon>
    </lineage>
</organism>